<dbReference type="GO" id="GO:0046872">
    <property type="term" value="F:metal ion binding"/>
    <property type="evidence" value="ECO:0007669"/>
    <property type="project" value="UniProtKB-KW"/>
</dbReference>
<dbReference type="InterPro" id="IPR001405">
    <property type="entry name" value="UPF0758"/>
</dbReference>
<dbReference type="STRING" id="980561.A1359_19045"/>
<dbReference type="OrthoDB" id="9804482at2"/>
<dbReference type="Gene3D" id="3.40.140.10">
    <property type="entry name" value="Cytidine Deaminase, domain 2"/>
    <property type="match status" value="1"/>
</dbReference>
<evidence type="ECO:0000256" key="1">
    <source>
        <dbReference type="ARBA" id="ARBA00022670"/>
    </source>
</evidence>
<reference evidence="7 8" key="1">
    <citation type="submission" date="2016-03" db="EMBL/GenBank/DDBJ databases">
        <authorList>
            <person name="Ploux O."/>
        </authorList>
    </citation>
    <scope>NUCLEOTIDE SEQUENCE [LARGE SCALE GENOMIC DNA]</scope>
    <source>
        <strain evidence="7 8">R-45370</strain>
    </source>
</reference>
<evidence type="ECO:0000256" key="4">
    <source>
        <dbReference type="ARBA" id="ARBA00022833"/>
    </source>
</evidence>
<accession>A0A177NUL0</accession>
<name>A0A177NUL0_9GAMM</name>
<dbReference type="Proteomes" id="UP000078476">
    <property type="component" value="Unassembled WGS sequence"/>
</dbReference>
<dbReference type="GO" id="GO:0008237">
    <property type="term" value="F:metallopeptidase activity"/>
    <property type="evidence" value="ECO:0007669"/>
    <property type="project" value="UniProtKB-KW"/>
</dbReference>
<dbReference type="Pfam" id="PF04002">
    <property type="entry name" value="RadC"/>
    <property type="match status" value="1"/>
</dbReference>
<evidence type="ECO:0000256" key="5">
    <source>
        <dbReference type="ARBA" id="ARBA00023049"/>
    </source>
</evidence>
<dbReference type="CDD" id="cd08071">
    <property type="entry name" value="MPN_DUF2466"/>
    <property type="match status" value="1"/>
</dbReference>
<dbReference type="EMBL" id="LUUI01000005">
    <property type="protein sequence ID" value="OAI21756.1"/>
    <property type="molecule type" value="Genomic_DNA"/>
</dbReference>
<dbReference type="PANTHER" id="PTHR30471:SF3">
    <property type="entry name" value="UPF0758 PROTEIN YEES-RELATED"/>
    <property type="match status" value="1"/>
</dbReference>
<dbReference type="InterPro" id="IPR037518">
    <property type="entry name" value="MPN"/>
</dbReference>
<dbReference type="GO" id="GO:0006508">
    <property type="term" value="P:proteolysis"/>
    <property type="evidence" value="ECO:0007669"/>
    <property type="project" value="UniProtKB-KW"/>
</dbReference>
<organism evidence="7 8">
    <name type="scientific">Methylomonas lenta</name>
    <dbReference type="NCBI Taxonomy" id="980561"/>
    <lineage>
        <taxon>Bacteria</taxon>
        <taxon>Pseudomonadati</taxon>
        <taxon>Pseudomonadota</taxon>
        <taxon>Gammaproteobacteria</taxon>
        <taxon>Methylococcales</taxon>
        <taxon>Methylococcaceae</taxon>
        <taxon>Methylomonas</taxon>
    </lineage>
</organism>
<evidence type="ECO:0000256" key="2">
    <source>
        <dbReference type="ARBA" id="ARBA00022723"/>
    </source>
</evidence>
<dbReference type="RefSeq" id="WP_066976272.1">
    <property type="nucleotide sequence ID" value="NZ_LUUI01000005.1"/>
</dbReference>
<keyword evidence="8" id="KW-1185">Reference proteome</keyword>
<gene>
    <name evidence="7" type="ORF">A1359_19045</name>
</gene>
<dbReference type="PANTHER" id="PTHR30471">
    <property type="entry name" value="DNA REPAIR PROTEIN RADC"/>
    <property type="match status" value="1"/>
</dbReference>
<dbReference type="PROSITE" id="PS01302">
    <property type="entry name" value="UPF0758"/>
    <property type="match status" value="1"/>
</dbReference>
<keyword evidence="4" id="KW-0862">Zinc</keyword>
<protein>
    <submittedName>
        <fullName evidence="7">DNA repair protein</fullName>
    </submittedName>
</protein>
<evidence type="ECO:0000313" key="8">
    <source>
        <dbReference type="Proteomes" id="UP000078476"/>
    </source>
</evidence>
<keyword evidence="1" id="KW-0645">Protease</keyword>
<dbReference type="AlphaFoldDB" id="A0A177NUL0"/>
<feature type="domain" description="MPN" evidence="6">
    <location>
        <begin position="36"/>
        <end position="157"/>
    </location>
</feature>
<evidence type="ECO:0000313" key="7">
    <source>
        <dbReference type="EMBL" id="OAI21756.1"/>
    </source>
</evidence>
<comment type="caution">
    <text evidence="7">The sequence shown here is derived from an EMBL/GenBank/DDBJ whole genome shotgun (WGS) entry which is preliminary data.</text>
</comment>
<dbReference type="InterPro" id="IPR020891">
    <property type="entry name" value="UPF0758_CS"/>
</dbReference>
<sequence length="157" mass="17360">MLFMQEINGDYRPANEADVLGAATELFNRYFAKGTAITEPAKAADYLKLQLAQYEHEVFVCVFLNSQHQVLALDELFRGTLDGASVYPREVIKAVLQHNAAAMIVAHNHPSGIAEPSQADRTITDKLKQVLGLIDVKLLDHFIIGESVYSFAENGLL</sequence>
<keyword evidence="2" id="KW-0479">Metal-binding</keyword>
<keyword evidence="3" id="KW-0378">Hydrolase</keyword>
<dbReference type="PROSITE" id="PS50249">
    <property type="entry name" value="MPN"/>
    <property type="match status" value="1"/>
</dbReference>
<dbReference type="SUPFAM" id="SSF102712">
    <property type="entry name" value="JAB1/MPN domain"/>
    <property type="match status" value="1"/>
</dbReference>
<dbReference type="NCBIfam" id="TIGR00608">
    <property type="entry name" value="radc"/>
    <property type="match status" value="1"/>
</dbReference>
<evidence type="ECO:0000259" key="6">
    <source>
        <dbReference type="PROSITE" id="PS50249"/>
    </source>
</evidence>
<keyword evidence="5" id="KW-0482">Metalloprotease</keyword>
<proteinExistence type="predicted"/>
<dbReference type="InterPro" id="IPR025657">
    <property type="entry name" value="RadC_JAB"/>
</dbReference>
<evidence type="ECO:0000256" key="3">
    <source>
        <dbReference type="ARBA" id="ARBA00022801"/>
    </source>
</evidence>